<proteinExistence type="predicted"/>
<protein>
    <submittedName>
        <fullName evidence="3">Response regulator receiver protein</fullName>
    </submittedName>
</protein>
<dbReference type="PATRIC" id="fig|1263870.3.peg.1848"/>
<dbReference type="PANTHER" id="PTHR43228">
    <property type="entry name" value="TWO-COMPONENT RESPONSE REGULATOR"/>
    <property type="match status" value="1"/>
</dbReference>
<dbReference type="SMART" id="SM00448">
    <property type="entry name" value="REC"/>
    <property type="match status" value="1"/>
</dbReference>
<dbReference type="Proteomes" id="UP000011885">
    <property type="component" value="Unassembled WGS sequence"/>
</dbReference>
<dbReference type="Gene3D" id="3.40.50.2300">
    <property type="match status" value="1"/>
</dbReference>
<feature type="modified residue" description="4-aspartylphosphate" evidence="1">
    <location>
        <position position="52"/>
    </location>
</feature>
<dbReference type="Pfam" id="PF00072">
    <property type="entry name" value="Response_reg"/>
    <property type="match status" value="1"/>
</dbReference>
<reference evidence="3 4" key="1">
    <citation type="journal article" date="2013" name="Mar. Genomics">
        <title>Expression of sulfatases in Rhodopirellula baltica and the diversity of sulfatases in the genus Rhodopirellula.</title>
        <authorList>
            <person name="Wegner C.E."/>
            <person name="Richter-Heitmann T."/>
            <person name="Klindworth A."/>
            <person name="Klockow C."/>
            <person name="Richter M."/>
            <person name="Achstetter T."/>
            <person name="Glockner F.O."/>
            <person name="Harder J."/>
        </authorList>
    </citation>
    <scope>NUCLEOTIDE SEQUENCE [LARGE SCALE GENOMIC DNA]</scope>
    <source>
        <strain evidence="3 4">SM41</strain>
    </source>
</reference>
<dbReference type="GO" id="GO:0000160">
    <property type="term" value="P:phosphorelay signal transduction system"/>
    <property type="evidence" value="ECO:0007669"/>
    <property type="project" value="InterPro"/>
</dbReference>
<feature type="domain" description="Response regulatory" evidence="2">
    <location>
        <begin position="2"/>
        <end position="119"/>
    </location>
</feature>
<dbReference type="RefSeq" id="WP_008676396.1">
    <property type="nucleotide sequence ID" value="NZ_ANOH01000121.1"/>
</dbReference>
<evidence type="ECO:0000313" key="3">
    <source>
        <dbReference type="EMBL" id="EMI56782.1"/>
    </source>
</evidence>
<organism evidence="3 4">
    <name type="scientific">Rhodopirellula sallentina SM41</name>
    <dbReference type="NCBI Taxonomy" id="1263870"/>
    <lineage>
        <taxon>Bacteria</taxon>
        <taxon>Pseudomonadati</taxon>
        <taxon>Planctomycetota</taxon>
        <taxon>Planctomycetia</taxon>
        <taxon>Pirellulales</taxon>
        <taxon>Pirellulaceae</taxon>
        <taxon>Rhodopirellula</taxon>
    </lineage>
</organism>
<keyword evidence="1" id="KW-0597">Phosphoprotein</keyword>
<sequence length="124" mass="13848">MNVLIVDDSRVIRNMIARIMRTFGYETHEAGNGIEGLDQLAKLGEMDLILVDWNMPEMDGLEFIKAVRADADHAHTPMIMVTTESEMDRMALAFMAGVNEYIMKPFTEENIGSKLEILGIGTAV</sequence>
<evidence type="ECO:0000259" key="2">
    <source>
        <dbReference type="PROSITE" id="PS50110"/>
    </source>
</evidence>
<dbReference type="InterPro" id="IPR011006">
    <property type="entry name" value="CheY-like_superfamily"/>
</dbReference>
<comment type="caution">
    <text evidence="3">The sequence shown here is derived from an EMBL/GenBank/DDBJ whole genome shotgun (WGS) entry which is preliminary data.</text>
</comment>
<dbReference type="PANTHER" id="PTHR43228:SF1">
    <property type="entry name" value="TWO-COMPONENT RESPONSE REGULATOR ARR22"/>
    <property type="match status" value="1"/>
</dbReference>
<dbReference type="InterPro" id="IPR001789">
    <property type="entry name" value="Sig_transdc_resp-reg_receiver"/>
</dbReference>
<evidence type="ECO:0000256" key="1">
    <source>
        <dbReference type="PROSITE-ProRule" id="PRU00169"/>
    </source>
</evidence>
<dbReference type="SUPFAM" id="SSF52172">
    <property type="entry name" value="CheY-like"/>
    <property type="match status" value="1"/>
</dbReference>
<dbReference type="InterPro" id="IPR052048">
    <property type="entry name" value="ST_Response_Regulator"/>
</dbReference>
<keyword evidence="4" id="KW-1185">Reference proteome</keyword>
<dbReference type="EMBL" id="ANOH01000121">
    <property type="protein sequence ID" value="EMI56782.1"/>
    <property type="molecule type" value="Genomic_DNA"/>
</dbReference>
<gene>
    <name evidence="3" type="ORF">RSSM_01725</name>
</gene>
<dbReference type="AlphaFoldDB" id="M5U5Q4"/>
<evidence type="ECO:0000313" key="4">
    <source>
        <dbReference type="Proteomes" id="UP000011885"/>
    </source>
</evidence>
<accession>M5U5Q4</accession>
<name>M5U5Q4_9BACT</name>
<dbReference type="PROSITE" id="PS50110">
    <property type="entry name" value="RESPONSE_REGULATORY"/>
    <property type="match status" value="1"/>
</dbReference>
<dbReference type="OrthoDB" id="9813953at2"/>